<dbReference type="RefSeq" id="XP_044545697.1">
    <property type="nucleotide sequence ID" value="XM_044698110.1"/>
</dbReference>
<feature type="compositionally biased region" description="Acidic residues" evidence="1">
    <location>
        <begin position="277"/>
        <end position="292"/>
    </location>
</feature>
<dbReference type="AlphaFoldDB" id="A0AA88GJW2"/>
<evidence type="ECO:0000256" key="2">
    <source>
        <dbReference type="SAM" id="Phobius"/>
    </source>
</evidence>
<feature type="transmembrane region" description="Helical" evidence="2">
    <location>
        <begin position="171"/>
        <end position="195"/>
    </location>
</feature>
<evidence type="ECO:0000313" key="4">
    <source>
        <dbReference type="Proteomes" id="UP000816034"/>
    </source>
</evidence>
<dbReference type="Proteomes" id="UP000816034">
    <property type="component" value="Unassembled WGS sequence"/>
</dbReference>
<proteinExistence type="predicted"/>
<evidence type="ECO:0000256" key="1">
    <source>
        <dbReference type="SAM" id="MobiDB-lite"/>
    </source>
</evidence>
<dbReference type="EMBL" id="PYSW02000032">
    <property type="protein sequence ID" value="KAG2378435.1"/>
    <property type="molecule type" value="Genomic_DNA"/>
</dbReference>
<sequence length="320" mass="35861">MVSRIGSELSVLIPNLDVAIKMNQYVKAVDRVVVIFVLYIEMLILSHICRIFLDTTKAINKISLIVYKRYQRFLMIILVIIAAVFFLVTAFVFIFAGISSSNIIQDTSTLNYVLLALLVCGGLAFLSAAILITALLNIIGKILLSSMSSELKTAVTQGSHLIKKNALSRAITLQIGLSISLLCQALGFICIPLTILWKFNMIIFHHVYNLALCIFIVFILSIFSPLKQIQQKFKPLGSSSQGQRRRRTTLAKVMERVSVVTDSSVDYYYEYSDVPDAVEDEEDYNSEEEDIENNGSEGMNRTSSSMPYSSSLNLRIDQVR</sequence>
<accession>A0AA88GJW2</accession>
<evidence type="ECO:0000313" key="3">
    <source>
        <dbReference type="EMBL" id="KAG2378435.1"/>
    </source>
</evidence>
<protein>
    <submittedName>
        <fullName evidence="3">Uncharacterized protein</fullName>
    </submittedName>
</protein>
<feature type="transmembrane region" description="Helical" evidence="2">
    <location>
        <begin position="110"/>
        <end position="139"/>
    </location>
</feature>
<keyword evidence="2" id="KW-0472">Membrane</keyword>
<dbReference type="GeneID" id="68100528"/>
<gene>
    <name evidence="3" type="ORF">C9374_008074</name>
</gene>
<feature type="transmembrane region" description="Helical" evidence="2">
    <location>
        <begin position="207"/>
        <end position="226"/>
    </location>
</feature>
<feature type="transmembrane region" description="Helical" evidence="2">
    <location>
        <begin position="32"/>
        <end position="53"/>
    </location>
</feature>
<organism evidence="3 4">
    <name type="scientific">Naegleria lovaniensis</name>
    <name type="common">Amoeba</name>
    <dbReference type="NCBI Taxonomy" id="51637"/>
    <lineage>
        <taxon>Eukaryota</taxon>
        <taxon>Discoba</taxon>
        <taxon>Heterolobosea</taxon>
        <taxon>Tetramitia</taxon>
        <taxon>Eutetramitia</taxon>
        <taxon>Vahlkampfiidae</taxon>
        <taxon>Naegleria</taxon>
    </lineage>
</organism>
<keyword evidence="2" id="KW-0812">Transmembrane</keyword>
<reference evidence="3 4" key="1">
    <citation type="journal article" date="2018" name="BMC Genomics">
        <title>The genome of Naegleria lovaniensis, the basis for a comparative approach to unravel pathogenicity factors of the human pathogenic amoeba N. fowleri.</title>
        <authorList>
            <person name="Liechti N."/>
            <person name="Schurch N."/>
            <person name="Bruggmann R."/>
            <person name="Wittwer M."/>
        </authorList>
    </citation>
    <scope>NUCLEOTIDE SEQUENCE [LARGE SCALE GENOMIC DNA]</scope>
    <source>
        <strain evidence="3 4">ATCC 30569</strain>
    </source>
</reference>
<name>A0AA88GJW2_NAELO</name>
<keyword evidence="2" id="KW-1133">Transmembrane helix</keyword>
<comment type="caution">
    <text evidence="3">The sequence shown here is derived from an EMBL/GenBank/DDBJ whole genome shotgun (WGS) entry which is preliminary data.</text>
</comment>
<feature type="transmembrane region" description="Helical" evidence="2">
    <location>
        <begin position="73"/>
        <end position="98"/>
    </location>
</feature>
<keyword evidence="4" id="KW-1185">Reference proteome</keyword>
<feature type="region of interest" description="Disordered" evidence="1">
    <location>
        <begin position="277"/>
        <end position="320"/>
    </location>
</feature>